<feature type="domain" description="HD/PDEase" evidence="8">
    <location>
        <begin position="29"/>
        <end position="144"/>
    </location>
</feature>
<dbReference type="PANTHER" id="PTHR11845">
    <property type="entry name" value="5'-DEOXYNUCLEOTIDASE HDDC2"/>
    <property type="match status" value="1"/>
</dbReference>
<dbReference type="EMBL" id="JACOPQ010000007">
    <property type="protein sequence ID" value="MBC5737423.1"/>
    <property type="molecule type" value="Genomic_DNA"/>
</dbReference>
<evidence type="ECO:0000256" key="4">
    <source>
        <dbReference type="ARBA" id="ARBA00011738"/>
    </source>
</evidence>
<organism evidence="9 10">
    <name type="scientific">Lawsonibacter faecis</name>
    <dbReference type="NCBI Taxonomy" id="2763052"/>
    <lineage>
        <taxon>Bacteria</taxon>
        <taxon>Bacillati</taxon>
        <taxon>Bacillota</taxon>
        <taxon>Clostridia</taxon>
        <taxon>Eubacteriales</taxon>
        <taxon>Oscillospiraceae</taxon>
        <taxon>Lawsonibacter</taxon>
    </lineage>
</organism>
<comment type="cofactor">
    <cofactor evidence="3">
        <name>Co(2+)</name>
        <dbReference type="ChEBI" id="CHEBI:48828"/>
    </cofactor>
</comment>
<comment type="catalytic activity">
    <reaction evidence="1">
        <text>a 2'-deoxyribonucleoside 5'-phosphate + H2O = a 2'-deoxyribonucleoside + phosphate</text>
        <dbReference type="Rhea" id="RHEA:36167"/>
        <dbReference type="ChEBI" id="CHEBI:15377"/>
        <dbReference type="ChEBI" id="CHEBI:18274"/>
        <dbReference type="ChEBI" id="CHEBI:43474"/>
        <dbReference type="ChEBI" id="CHEBI:65317"/>
        <dbReference type="EC" id="3.1.3.89"/>
    </reaction>
</comment>
<comment type="caution">
    <text evidence="9">The sequence shown here is derived from an EMBL/GenBank/DDBJ whole genome shotgun (WGS) entry which is preliminary data.</text>
</comment>
<evidence type="ECO:0000256" key="6">
    <source>
        <dbReference type="ARBA" id="ARBA00022723"/>
    </source>
</evidence>
<dbReference type="GO" id="GO:0046872">
    <property type="term" value="F:metal ion binding"/>
    <property type="evidence" value="ECO:0007669"/>
    <property type="project" value="UniProtKB-KW"/>
</dbReference>
<keyword evidence="6" id="KW-0479">Metal-binding</keyword>
<sequence>MDQRIFLNFLSQLEKLKCNTRHSWTSTGRHETVAAHSWRLGMMALLLRDELEDVDMDKVLRMCLIHDFGEAVTGDIPAFSKTQADEDTEVRAVAGMLSPLPDPLRGELSALFAEMDALETREARVYKTLDKLEAVIQHNEAPLDTWTPLEYDLNLTYGVENAAEFPWLKALREMCAQDTLEKTSTQRD</sequence>
<dbReference type="GO" id="GO:0002953">
    <property type="term" value="F:5'-deoxynucleotidase activity"/>
    <property type="evidence" value="ECO:0007669"/>
    <property type="project" value="UniProtKB-EC"/>
</dbReference>
<dbReference type="GO" id="GO:0005737">
    <property type="term" value="C:cytoplasm"/>
    <property type="evidence" value="ECO:0007669"/>
    <property type="project" value="TreeGrafter"/>
</dbReference>
<reference evidence="9" key="1">
    <citation type="submission" date="2020-08" db="EMBL/GenBank/DDBJ databases">
        <title>Genome public.</title>
        <authorList>
            <person name="Liu C."/>
            <person name="Sun Q."/>
        </authorList>
    </citation>
    <scope>NUCLEOTIDE SEQUENCE</scope>
    <source>
        <strain evidence="9">NSJ-52</strain>
    </source>
</reference>
<dbReference type="InterPro" id="IPR039356">
    <property type="entry name" value="YfbR/HDDC2"/>
</dbReference>
<evidence type="ECO:0000256" key="2">
    <source>
        <dbReference type="ARBA" id="ARBA00001936"/>
    </source>
</evidence>
<evidence type="ECO:0000259" key="8">
    <source>
        <dbReference type="SMART" id="SM00471"/>
    </source>
</evidence>
<comment type="subunit">
    <text evidence="4">Homodimer.</text>
</comment>
<evidence type="ECO:0000256" key="1">
    <source>
        <dbReference type="ARBA" id="ARBA00001638"/>
    </source>
</evidence>
<dbReference type="SUPFAM" id="SSF109604">
    <property type="entry name" value="HD-domain/PDEase-like"/>
    <property type="match status" value="1"/>
</dbReference>
<dbReference type="RefSeq" id="WP_186919322.1">
    <property type="nucleotide sequence ID" value="NZ_JACOPQ010000007.1"/>
</dbReference>
<comment type="cofactor">
    <cofactor evidence="2">
        <name>Mn(2+)</name>
        <dbReference type="ChEBI" id="CHEBI:29035"/>
    </cofactor>
</comment>
<dbReference type="Pfam" id="PF13023">
    <property type="entry name" value="HD_3"/>
    <property type="match status" value="1"/>
</dbReference>
<keyword evidence="7" id="KW-0378">Hydrolase</keyword>
<evidence type="ECO:0000256" key="3">
    <source>
        <dbReference type="ARBA" id="ARBA00001941"/>
    </source>
</evidence>
<dbReference type="SMART" id="SM00471">
    <property type="entry name" value="HDc"/>
    <property type="match status" value="1"/>
</dbReference>
<dbReference type="Gene3D" id="1.10.3210.10">
    <property type="entry name" value="Hypothetical protein af1432"/>
    <property type="match status" value="1"/>
</dbReference>
<accession>A0A8J6JJX7</accession>
<dbReference type="AlphaFoldDB" id="A0A8J6JJX7"/>
<proteinExistence type="predicted"/>
<keyword evidence="10" id="KW-1185">Reference proteome</keyword>
<gene>
    <name evidence="9" type="ORF">H8S62_10445</name>
</gene>
<evidence type="ECO:0000256" key="7">
    <source>
        <dbReference type="ARBA" id="ARBA00022801"/>
    </source>
</evidence>
<dbReference type="PANTHER" id="PTHR11845:SF13">
    <property type="entry name" value="5'-DEOXYNUCLEOTIDASE HDDC2"/>
    <property type="match status" value="1"/>
</dbReference>
<evidence type="ECO:0000256" key="5">
    <source>
        <dbReference type="ARBA" id="ARBA00012964"/>
    </source>
</evidence>
<protein>
    <recommendedName>
        <fullName evidence="5">5'-deoxynucleotidase</fullName>
        <ecNumber evidence="5">3.1.3.89</ecNumber>
    </recommendedName>
</protein>
<evidence type="ECO:0000313" key="9">
    <source>
        <dbReference type="EMBL" id="MBC5737423.1"/>
    </source>
</evidence>
<dbReference type="InterPro" id="IPR006674">
    <property type="entry name" value="HD_domain"/>
</dbReference>
<dbReference type="Proteomes" id="UP000607645">
    <property type="component" value="Unassembled WGS sequence"/>
</dbReference>
<dbReference type="EC" id="3.1.3.89" evidence="5"/>
<name>A0A8J6JJX7_9FIRM</name>
<evidence type="ECO:0000313" key="10">
    <source>
        <dbReference type="Proteomes" id="UP000607645"/>
    </source>
</evidence>
<dbReference type="InterPro" id="IPR003607">
    <property type="entry name" value="HD/PDEase_dom"/>
</dbReference>